<evidence type="ECO:0000313" key="2">
    <source>
        <dbReference type="Proteomes" id="UP000034508"/>
    </source>
</evidence>
<name>A0A0G0I1A4_9BACT</name>
<dbReference type="AlphaFoldDB" id="A0A0G0I1A4"/>
<proteinExistence type="predicted"/>
<dbReference type="EMBL" id="LBSM01000011">
    <property type="protein sequence ID" value="KKQ18054.1"/>
    <property type="molecule type" value="Genomic_DNA"/>
</dbReference>
<sequence>MNSKNIQPKINYEPEADVLSYEITSQPIDYAKEVGNIVIHFTKNNMPVLVEILEATKFLKKAEKLTSKTGNLSVAGA</sequence>
<evidence type="ECO:0000313" key="1">
    <source>
        <dbReference type="EMBL" id="KKQ18054.1"/>
    </source>
</evidence>
<dbReference type="Pfam" id="PF10049">
    <property type="entry name" value="DUF2283"/>
    <property type="match status" value="1"/>
</dbReference>
<reference evidence="1 2" key="1">
    <citation type="journal article" date="2015" name="Nature">
        <title>rRNA introns, odd ribosomes, and small enigmatic genomes across a large radiation of phyla.</title>
        <authorList>
            <person name="Brown C.T."/>
            <person name="Hug L.A."/>
            <person name="Thomas B.C."/>
            <person name="Sharon I."/>
            <person name="Castelle C.J."/>
            <person name="Singh A."/>
            <person name="Wilkins M.J."/>
            <person name="Williams K.H."/>
            <person name="Banfield J.F."/>
        </authorList>
    </citation>
    <scope>NUCLEOTIDE SEQUENCE [LARGE SCALE GENOMIC DNA]</scope>
</reference>
<dbReference type="Proteomes" id="UP000034508">
    <property type="component" value="Unassembled WGS sequence"/>
</dbReference>
<protein>
    <recommendedName>
        <fullName evidence="3">DUF2283 domain-containing protein</fullName>
    </recommendedName>
</protein>
<comment type="caution">
    <text evidence="1">The sequence shown here is derived from an EMBL/GenBank/DDBJ whole genome shotgun (WGS) entry which is preliminary data.</text>
</comment>
<gene>
    <name evidence="1" type="ORF">US31_C0011G0036</name>
</gene>
<evidence type="ECO:0008006" key="3">
    <source>
        <dbReference type="Google" id="ProtNLM"/>
    </source>
</evidence>
<organism evidence="1 2">
    <name type="scientific">Berkelbacteria bacterium GW2011_GWA1_36_9</name>
    <dbReference type="NCBI Taxonomy" id="1618331"/>
    <lineage>
        <taxon>Bacteria</taxon>
        <taxon>Candidatus Berkelbacteria</taxon>
    </lineage>
</organism>
<accession>A0A0G0I1A4</accession>
<dbReference type="InterPro" id="IPR019270">
    <property type="entry name" value="DUF2283"/>
</dbReference>